<evidence type="ECO:0000256" key="1">
    <source>
        <dbReference type="ARBA" id="ARBA00004651"/>
    </source>
</evidence>
<dbReference type="GO" id="GO:0048034">
    <property type="term" value="P:heme O biosynthetic process"/>
    <property type="evidence" value="ECO:0007669"/>
    <property type="project" value="UniProtKB-UniRule"/>
</dbReference>
<comment type="catalytic activity">
    <reaction evidence="13 14">
        <text>heme b + (2E,6E)-farnesyl diphosphate + H2O = Fe(II)-heme o + diphosphate</text>
        <dbReference type="Rhea" id="RHEA:28070"/>
        <dbReference type="ChEBI" id="CHEBI:15377"/>
        <dbReference type="ChEBI" id="CHEBI:33019"/>
        <dbReference type="ChEBI" id="CHEBI:60344"/>
        <dbReference type="ChEBI" id="CHEBI:60530"/>
        <dbReference type="ChEBI" id="CHEBI:175763"/>
        <dbReference type="EC" id="2.5.1.141"/>
    </reaction>
</comment>
<dbReference type="OrthoDB" id="9814417at2"/>
<name>A0A037ZKE4_9RHOB</name>
<dbReference type="Proteomes" id="UP000026249">
    <property type="component" value="Unassembled WGS sequence"/>
</dbReference>
<evidence type="ECO:0000256" key="3">
    <source>
        <dbReference type="ARBA" id="ARBA00012292"/>
    </source>
</evidence>
<sequence length="312" mass="33688">MTDATSNLAQSGEAQFGDYIALLKPRVMSLVVFTAMAGLLVAPVHVHPLLAFASILFIAIGGGASGALNMWWDADIDRVMKRTRNRPIPSGRVTADEALAVGLALSGLSVMMLGLASNWLAAGLLAFTIFFYAVIYTMWLKRSTPQNIVIGGAAGAFPPMIGWAVATGGVSVESVLMFMLIFMWTPPHFWALALFMKSDYKDAGVPMLTVTHGRKATRAHILVYTVLLVPFALALGVTSIGGPVYMGTALLLNALFLKGAWDIWRRDEAQAEADGYATEKSVFKLSLAYLFLHFLALMVQNLVPGFGWELLA</sequence>
<keyword evidence="8 14" id="KW-0350">Heme biosynthesis</keyword>
<dbReference type="InterPro" id="IPR000537">
    <property type="entry name" value="UbiA_prenyltransferase"/>
</dbReference>
<dbReference type="Gene3D" id="1.10.357.140">
    <property type="entry name" value="UbiA prenyltransferase"/>
    <property type="match status" value="1"/>
</dbReference>
<comment type="similarity">
    <text evidence="14">Belongs to the UbiA prenyltransferase family. Protoheme IX farnesyltransferase subfamily.</text>
</comment>
<accession>A0A037ZKE4</accession>
<keyword evidence="5 14" id="KW-0808">Transferase</keyword>
<keyword evidence="7 14" id="KW-1133">Transmembrane helix</keyword>
<feature type="transmembrane region" description="Helical" evidence="14">
    <location>
        <begin position="243"/>
        <end position="261"/>
    </location>
</feature>
<dbReference type="EMBL" id="JFKE01000003">
    <property type="protein sequence ID" value="KAJ56017.1"/>
    <property type="molecule type" value="Genomic_DNA"/>
</dbReference>
<proteinExistence type="inferred from homology"/>
<comment type="function">
    <text evidence="14">Converts heme B (protoheme IX) to heme O by substitution of the vinyl group on carbon 2 of heme B porphyrin ring with a hydroxyethyl farnesyl side group.</text>
</comment>
<evidence type="ECO:0000313" key="16">
    <source>
        <dbReference type="Proteomes" id="UP000026249"/>
    </source>
</evidence>
<evidence type="ECO:0000256" key="9">
    <source>
        <dbReference type="ARBA" id="ARBA00023136"/>
    </source>
</evidence>
<feature type="transmembrane region" description="Helical" evidence="14">
    <location>
        <begin position="282"/>
        <end position="303"/>
    </location>
</feature>
<evidence type="ECO:0000256" key="11">
    <source>
        <dbReference type="ARBA" id="ARBA00040810"/>
    </source>
</evidence>
<feature type="transmembrane region" description="Helical" evidence="14">
    <location>
        <begin position="27"/>
        <end position="46"/>
    </location>
</feature>
<keyword evidence="16" id="KW-1185">Reference proteome</keyword>
<dbReference type="Pfam" id="PF01040">
    <property type="entry name" value="UbiA"/>
    <property type="match status" value="1"/>
</dbReference>
<keyword evidence="6 14" id="KW-0812">Transmembrane</keyword>
<feature type="transmembrane region" description="Helical" evidence="14">
    <location>
        <begin position="147"/>
        <end position="169"/>
    </location>
</feature>
<feature type="transmembrane region" description="Helical" evidence="14">
    <location>
        <begin position="217"/>
        <end position="237"/>
    </location>
</feature>
<dbReference type="EC" id="2.5.1.141" evidence="3 14"/>
<evidence type="ECO:0000256" key="5">
    <source>
        <dbReference type="ARBA" id="ARBA00022679"/>
    </source>
</evidence>
<protein>
    <recommendedName>
        <fullName evidence="11 14">Protoheme IX farnesyltransferase</fullName>
        <ecNumber evidence="3 14">2.5.1.141</ecNumber>
    </recommendedName>
    <alternativeName>
        <fullName evidence="12 14">Heme B farnesyltransferase</fullName>
    </alternativeName>
    <alternativeName>
        <fullName evidence="10 14">Heme O synthase</fullName>
    </alternativeName>
</protein>
<dbReference type="RefSeq" id="WP_035258158.1">
    <property type="nucleotide sequence ID" value="NZ_JFKE01000003.1"/>
</dbReference>
<dbReference type="STRING" id="1454373.ACMU_09650"/>
<comment type="caution">
    <text evidence="15">The sequence shown here is derived from an EMBL/GenBank/DDBJ whole genome shotgun (WGS) entry which is preliminary data.</text>
</comment>
<gene>
    <name evidence="14" type="primary">ctaB</name>
    <name evidence="15" type="ORF">ACMU_09650</name>
</gene>
<dbReference type="UniPathway" id="UPA00834">
    <property type="reaction ID" value="UER00712"/>
</dbReference>
<comment type="pathway">
    <text evidence="2 14">Porphyrin-containing compound metabolism; heme O biosynthesis; heme O from protoheme: step 1/1.</text>
</comment>
<reference evidence="15 16" key="1">
    <citation type="submission" date="2014-03" db="EMBL/GenBank/DDBJ databases">
        <title>Draft Genome Sequence of Actibacterium mucosum KCTC 23349, a Marine Alphaproteobacterium with Complex Ionic Requirements Isolated from Mediterranean Seawater at Malvarrosa Beach, Valencia, Spain.</title>
        <authorList>
            <person name="Arahal D.R."/>
            <person name="Shao Z."/>
            <person name="Lai Q."/>
            <person name="Pujalte M.J."/>
        </authorList>
    </citation>
    <scope>NUCLEOTIDE SEQUENCE [LARGE SCALE GENOMIC DNA]</scope>
    <source>
        <strain evidence="15 16">KCTC 23349</strain>
    </source>
</reference>
<dbReference type="GO" id="GO:0005886">
    <property type="term" value="C:plasma membrane"/>
    <property type="evidence" value="ECO:0007669"/>
    <property type="project" value="UniProtKB-SubCell"/>
</dbReference>
<evidence type="ECO:0000256" key="6">
    <source>
        <dbReference type="ARBA" id="ARBA00022692"/>
    </source>
</evidence>
<feature type="transmembrane region" description="Helical" evidence="14">
    <location>
        <begin position="52"/>
        <end position="72"/>
    </location>
</feature>
<dbReference type="AlphaFoldDB" id="A0A037ZKE4"/>
<keyword evidence="9 14" id="KW-0472">Membrane</keyword>
<dbReference type="GO" id="GO:0008495">
    <property type="term" value="F:protoheme IX farnesyltransferase activity"/>
    <property type="evidence" value="ECO:0007669"/>
    <property type="project" value="UniProtKB-UniRule"/>
</dbReference>
<comment type="subunit">
    <text evidence="14">Interacts with CtaA.</text>
</comment>
<evidence type="ECO:0000256" key="10">
    <source>
        <dbReference type="ARBA" id="ARBA00030253"/>
    </source>
</evidence>
<evidence type="ECO:0000256" key="8">
    <source>
        <dbReference type="ARBA" id="ARBA00023133"/>
    </source>
</evidence>
<evidence type="ECO:0000313" key="15">
    <source>
        <dbReference type="EMBL" id="KAJ56017.1"/>
    </source>
</evidence>
<dbReference type="NCBIfam" id="NF003349">
    <property type="entry name" value="PRK04375.1-2"/>
    <property type="match status" value="1"/>
</dbReference>
<dbReference type="PROSITE" id="PS00943">
    <property type="entry name" value="UBIA"/>
    <property type="match status" value="1"/>
</dbReference>
<dbReference type="InterPro" id="IPR030470">
    <property type="entry name" value="UbiA_prenylTrfase_CS"/>
</dbReference>
<comment type="subcellular location">
    <subcellularLocation>
        <location evidence="1 14">Cell membrane</location>
        <topology evidence="1 14">Multi-pass membrane protein</topology>
    </subcellularLocation>
</comment>
<feature type="transmembrane region" description="Helical" evidence="14">
    <location>
        <begin position="175"/>
        <end position="196"/>
    </location>
</feature>
<comment type="miscellaneous">
    <text evidence="14">Carbon 2 of the heme B porphyrin ring is defined according to the Fischer nomenclature.</text>
</comment>
<dbReference type="InterPro" id="IPR044878">
    <property type="entry name" value="UbiA_sf"/>
</dbReference>
<dbReference type="InterPro" id="IPR006369">
    <property type="entry name" value="Protohaem_IX_farnesylTrfase"/>
</dbReference>
<evidence type="ECO:0000256" key="7">
    <source>
        <dbReference type="ARBA" id="ARBA00022989"/>
    </source>
</evidence>
<feature type="transmembrane region" description="Helical" evidence="14">
    <location>
        <begin position="119"/>
        <end position="140"/>
    </location>
</feature>
<feature type="transmembrane region" description="Helical" evidence="14">
    <location>
        <begin position="93"/>
        <end position="113"/>
    </location>
</feature>
<evidence type="ECO:0000256" key="12">
    <source>
        <dbReference type="ARBA" id="ARBA00042475"/>
    </source>
</evidence>
<organism evidence="15 16">
    <name type="scientific">Actibacterium mucosum KCTC 23349</name>
    <dbReference type="NCBI Taxonomy" id="1454373"/>
    <lineage>
        <taxon>Bacteria</taxon>
        <taxon>Pseudomonadati</taxon>
        <taxon>Pseudomonadota</taxon>
        <taxon>Alphaproteobacteria</taxon>
        <taxon>Rhodobacterales</taxon>
        <taxon>Roseobacteraceae</taxon>
        <taxon>Actibacterium</taxon>
    </lineage>
</organism>
<keyword evidence="4 14" id="KW-1003">Cell membrane</keyword>
<evidence type="ECO:0000256" key="13">
    <source>
        <dbReference type="ARBA" id="ARBA00047690"/>
    </source>
</evidence>
<dbReference type="PANTHER" id="PTHR43448:SF7">
    <property type="entry name" value="4-HYDROXYBENZOATE SOLANESYLTRANSFERASE"/>
    <property type="match status" value="1"/>
</dbReference>
<evidence type="ECO:0000256" key="4">
    <source>
        <dbReference type="ARBA" id="ARBA00022475"/>
    </source>
</evidence>
<dbReference type="HAMAP" id="MF_00154">
    <property type="entry name" value="CyoE_CtaB"/>
    <property type="match status" value="1"/>
</dbReference>
<dbReference type="CDD" id="cd13957">
    <property type="entry name" value="PT_UbiA_Cox10"/>
    <property type="match status" value="1"/>
</dbReference>
<evidence type="ECO:0000256" key="14">
    <source>
        <dbReference type="HAMAP-Rule" id="MF_00154"/>
    </source>
</evidence>
<dbReference type="PANTHER" id="PTHR43448">
    <property type="entry name" value="PROTOHEME IX FARNESYLTRANSFERASE, MITOCHONDRIAL"/>
    <property type="match status" value="1"/>
</dbReference>
<dbReference type="NCBIfam" id="TIGR01473">
    <property type="entry name" value="cyoE_ctaB"/>
    <property type="match status" value="1"/>
</dbReference>
<evidence type="ECO:0000256" key="2">
    <source>
        <dbReference type="ARBA" id="ARBA00004919"/>
    </source>
</evidence>